<protein>
    <submittedName>
        <fullName evidence="1">Uncharacterized protein</fullName>
    </submittedName>
</protein>
<accession>A0AA38VMR6</accession>
<dbReference type="EMBL" id="JANBVN010000126">
    <property type="protein sequence ID" value="KAJ9142033.1"/>
    <property type="molecule type" value="Genomic_DNA"/>
</dbReference>
<evidence type="ECO:0000313" key="1">
    <source>
        <dbReference type="EMBL" id="KAJ9142033.1"/>
    </source>
</evidence>
<dbReference type="Proteomes" id="UP001174691">
    <property type="component" value="Unassembled WGS sequence"/>
</dbReference>
<dbReference type="AlphaFoldDB" id="A0AA38VMR6"/>
<sequence>MSPNRHLYTALITAGLALSSPSPLLLQPRQSCFEGTSLVYYGVAGGQSQGIDVADLQYAADTIRFNGQIADPGTGFWTMLVNPRNPGCDEWTLLTTGTVTVLAKHTSNAVSSSVLLEDIATTMDGGPDPQTAQV</sequence>
<name>A0AA38VMR6_9PEZI</name>
<reference evidence="1" key="1">
    <citation type="submission" date="2022-07" db="EMBL/GenBank/DDBJ databases">
        <title>Fungi with potential for degradation of polypropylene.</title>
        <authorList>
            <person name="Gostincar C."/>
        </authorList>
    </citation>
    <scope>NUCLEOTIDE SEQUENCE</scope>
    <source>
        <strain evidence="1">EXF-13287</strain>
    </source>
</reference>
<organism evidence="1 2">
    <name type="scientific">Coniochaeta hoffmannii</name>
    <dbReference type="NCBI Taxonomy" id="91930"/>
    <lineage>
        <taxon>Eukaryota</taxon>
        <taxon>Fungi</taxon>
        <taxon>Dikarya</taxon>
        <taxon>Ascomycota</taxon>
        <taxon>Pezizomycotina</taxon>
        <taxon>Sordariomycetes</taxon>
        <taxon>Sordariomycetidae</taxon>
        <taxon>Coniochaetales</taxon>
        <taxon>Coniochaetaceae</taxon>
        <taxon>Coniochaeta</taxon>
    </lineage>
</organism>
<gene>
    <name evidence="1" type="ORF">NKR19_g7326</name>
</gene>
<keyword evidence="2" id="KW-1185">Reference proteome</keyword>
<evidence type="ECO:0000313" key="2">
    <source>
        <dbReference type="Proteomes" id="UP001174691"/>
    </source>
</evidence>
<proteinExistence type="predicted"/>
<comment type="caution">
    <text evidence="1">The sequence shown here is derived from an EMBL/GenBank/DDBJ whole genome shotgun (WGS) entry which is preliminary data.</text>
</comment>